<keyword evidence="2" id="KW-1185">Reference proteome</keyword>
<dbReference type="Proteomes" id="UP001165263">
    <property type="component" value="Unassembled WGS sequence"/>
</dbReference>
<name>A0ABT2C1G8_9BURK</name>
<protein>
    <submittedName>
        <fullName evidence="1">Uncharacterized protein</fullName>
    </submittedName>
</protein>
<dbReference type="EMBL" id="JANUHC010000006">
    <property type="protein sequence ID" value="MCS0631214.1"/>
    <property type="molecule type" value="Genomic_DNA"/>
</dbReference>
<organism evidence="1 2">
    <name type="scientific">Telluria mixta</name>
    <dbReference type="NCBI Taxonomy" id="34071"/>
    <lineage>
        <taxon>Bacteria</taxon>
        <taxon>Pseudomonadati</taxon>
        <taxon>Pseudomonadota</taxon>
        <taxon>Betaproteobacteria</taxon>
        <taxon>Burkholderiales</taxon>
        <taxon>Oxalobacteraceae</taxon>
        <taxon>Telluria group</taxon>
        <taxon>Telluria</taxon>
    </lineage>
</organism>
<gene>
    <name evidence="1" type="ORF">NX786_17915</name>
</gene>
<evidence type="ECO:0000313" key="2">
    <source>
        <dbReference type="Proteomes" id="UP001165263"/>
    </source>
</evidence>
<accession>A0ABT2C1G8</accession>
<evidence type="ECO:0000313" key="1">
    <source>
        <dbReference type="EMBL" id="MCS0631214.1"/>
    </source>
</evidence>
<proteinExistence type="predicted"/>
<sequence length="76" mass="8871">MLGNVRRMHLRDKLSLNEIAKLRENRVIPNAQVQYSPRRAFARRVSDATYRQMLDLLGHVLMVNLTGLLGTRRWSP</sequence>
<dbReference type="RefSeq" id="WP_259450295.1">
    <property type="nucleotide sequence ID" value="NZ_CP119520.1"/>
</dbReference>
<comment type="caution">
    <text evidence="1">The sequence shown here is derived from an EMBL/GenBank/DDBJ whole genome shotgun (WGS) entry which is preliminary data.</text>
</comment>
<reference evidence="1" key="1">
    <citation type="submission" date="2022-08" db="EMBL/GenBank/DDBJ databases">
        <title>Reclassification of Massilia species as members of the genera Telluria, Duganella, Pseudoduganella, Mokoshia gen. nov. and Zemynaea gen. nov. using orthogonal and non-orthogonal genome-based approaches.</title>
        <authorList>
            <person name="Bowman J.P."/>
        </authorList>
    </citation>
    <scope>NUCLEOTIDE SEQUENCE</scope>
    <source>
        <strain evidence="1">LMG 11547</strain>
    </source>
</reference>